<dbReference type="Pfam" id="PF03754">
    <property type="entry name" value="At2g31720-like"/>
    <property type="match status" value="1"/>
</dbReference>
<name>A0AAD4PES8_PERFH</name>
<gene>
    <name evidence="1" type="ORF">C2S53_003095</name>
</gene>
<evidence type="ECO:0000313" key="1">
    <source>
        <dbReference type="EMBL" id="KAH6837308.1"/>
    </source>
</evidence>
<dbReference type="EMBL" id="SDAM02000018">
    <property type="protein sequence ID" value="KAH6837308.1"/>
    <property type="molecule type" value="Genomic_DNA"/>
</dbReference>
<organism evidence="1 2">
    <name type="scientific">Perilla frutescens var. hirtella</name>
    <name type="common">Perilla citriodora</name>
    <name type="synonym">Perilla setoyensis</name>
    <dbReference type="NCBI Taxonomy" id="608512"/>
    <lineage>
        <taxon>Eukaryota</taxon>
        <taxon>Viridiplantae</taxon>
        <taxon>Streptophyta</taxon>
        <taxon>Embryophyta</taxon>
        <taxon>Tracheophyta</taxon>
        <taxon>Spermatophyta</taxon>
        <taxon>Magnoliopsida</taxon>
        <taxon>eudicotyledons</taxon>
        <taxon>Gunneridae</taxon>
        <taxon>Pentapetalae</taxon>
        <taxon>asterids</taxon>
        <taxon>lamiids</taxon>
        <taxon>Lamiales</taxon>
        <taxon>Lamiaceae</taxon>
        <taxon>Nepetoideae</taxon>
        <taxon>Elsholtzieae</taxon>
        <taxon>Perilla</taxon>
    </lineage>
</organism>
<comment type="caution">
    <text evidence="1">The sequence shown here is derived from an EMBL/GenBank/DDBJ whole genome shotgun (WGS) entry which is preliminary data.</text>
</comment>
<dbReference type="Proteomes" id="UP001190926">
    <property type="component" value="Unassembled WGS sequence"/>
</dbReference>
<dbReference type="InterPro" id="IPR005508">
    <property type="entry name" value="At2g31720-like"/>
</dbReference>
<evidence type="ECO:0000313" key="2">
    <source>
        <dbReference type="Proteomes" id="UP001190926"/>
    </source>
</evidence>
<keyword evidence="2" id="KW-1185">Reference proteome</keyword>
<sequence length="129" mass="15475">MAGGKTLTAPVTLVIQKRLFDTDLSPNNINRLFILMSRIIRDDFLMDDEKRYLQTYDRYMKKKKKEYVEVNKKKKKKKKKHIEVKIIELSLELETVKFYRWDMPNRNGSRTPSSYIIDECINCTHLHSF</sequence>
<dbReference type="PANTHER" id="PTHR31541">
    <property type="entry name" value="B3 DOMAIN PLANT PROTEIN-RELATED"/>
    <property type="match status" value="1"/>
</dbReference>
<accession>A0AAD4PES8</accession>
<dbReference type="PANTHER" id="PTHR31541:SF25">
    <property type="entry name" value="GAMMA-GLIADIN B"/>
    <property type="match status" value="1"/>
</dbReference>
<dbReference type="AlphaFoldDB" id="A0AAD4PES8"/>
<dbReference type="GO" id="GO:0003677">
    <property type="term" value="F:DNA binding"/>
    <property type="evidence" value="ECO:0007669"/>
    <property type="project" value="InterPro"/>
</dbReference>
<reference evidence="1 2" key="1">
    <citation type="journal article" date="2021" name="Nat. Commun.">
        <title>Incipient diploidization of the medicinal plant Perilla within 10,000 years.</title>
        <authorList>
            <person name="Zhang Y."/>
            <person name="Shen Q."/>
            <person name="Leng L."/>
            <person name="Zhang D."/>
            <person name="Chen S."/>
            <person name="Shi Y."/>
            <person name="Ning Z."/>
            <person name="Chen S."/>
        </authorList>
    </citation>
    <scope>NUCLEOTIDE SEQUENCE [LARGE SCALE GENOMIC DNA]</scope>
    <source>
        <strain evidence="2">cv. PC099</strain>
    </source>
</reference>
<protein>
    <submittedName>
        <fullName evidence="1">Uncharacterized protein</fullName>
    </submittedName>
</protein>
<proteinExistence type="predicted"/>